<feature type="domain" description="Tryptophan synthase beta chain-like PALP" evidence="4">
    <location>
        <begin position="31"/>
        <end position="327"/>
    </location>
</feature>
<dbReference type="PANTHER" id="PTHR10314">
    <property type="entry name" value="CYSTATHIONINE BETA-SYNTHASE"/>
    <property type="match status" value="1"/>
</dbReference>
<gene>
    <name evidence="5" type="ordered locus">Oweho_2012</name>
</gene>
<dbReference type="Proteomes" id="UP000005631">
    <property type="component" value="Chromosome"/>
</dbReference>
<dbReference type="KEGG" id="oho:Oweho_2012"/>
<dbReference type="FunFam" id="3.40.50.1100:FF:000118">
    <property type="entry name" value="Related to CYS4-cystathionine beta-synthase"/>
    <property type="match status" value="1"/>
</dbReference>
<organism evidence="5 6">
    <name type="scientific">Owenweeksia hongkongensis (strain DSM 17368 / CIP 108786 / JCM 12287 / NRRL B-23963 / UST20020801)</name>
    <dbReference type="NCBI Taxonomy" id="926562"/>
    <lineage>
        <taxon>Bacteria</taxon>
        <taxon>Pseudomonadati</taxon>
        <taxon>Bacteroidota</taxon>
        <taxon>Flavobacteriia</taxon>
        <taxon>Flavobacteriales</taxon>
        <taxon>Owenweeksiaceae</taxon>
        <taxon>Owenweeksia</taxon>
    </lineage>
</organism>
<dbReference type="SUPFAM" id="SSF53686">
    <property type="entry name" value="Tryptophan synthase beta subunit-like PLP-dependent enzymes"/>
    <property type="match status" value="1"/>
</dbReference>
<dbReference type="FunFam" id="3.40.50.1100:FF:000003">
    <property type="entry name" value="Cystathionine beta-synthase"/>
    <property type="match status" value="1"/>
</dbReference>
<dbReference type="GO" id="GO:0006534">
    <property type="term" value="P:cysteine metabolic process"/>
    <property type="evidence" value="ECO:0007669"/>
    <property type="project" value="UniProtKB-ARBA"/>
</dbReference>
<comment type="cofactor">
    <cofactor evidence="1">
        <name>pyridoxal 5'-phosphate</name>
        <dbReference type="ChEBI" id="CHEBI:597326"/>
    </cofactor>
</comment>
<evidence type="ECO:0000256" key="3">
    <source>
        <dbReference type="ARBA" id="ARBA00022898"/>
    </source>
</evidence>
<evidence type="ECO:0000313" key="6">
    <source>
        <dbReference type="Proteomes" id="UP000005631"/>
    </source>
</evidence>
<dbReference type="EMBL" id="CP003156">
    <property type="protein sequence ID" value="AEV32989.1"/>
    <property type="molecule type" value="Genomic_DNA"/>
</dbReference>
<reference evidence="5 6" key="1">
    <citation type="journal article" date="2012" name="Stand. Genomic Sci.">
        <title>Genome sequence of the orange-pigmented seawater bacterium Owenweeksia hongkongensis type strain (UST20020801(T)).</title>
        <authorList>
            <person name="Riedel T."/>
            <person name="Held B."/>
            <person name="Nolan M."/>
            <person name="Lucas S."/>
            <person name="Lapidus A."/>
            <person name="Tice H."/>
            <person name="Del Rio T.G."/>
            <person name="Cheng J.F."/>
            <person name="Han C."/>
            <person name="Tapia R."/>
            <person name="Goodwin L.A."/>
            <person name="Pitluck S."/>
            <person name="Liolios K."/>
            <person name="Mavromatis K."/>
            <person name="Pagani I."/>
            <person name="Ivanova N."/>
            <person name="Mikhailova N."/>
            <person name="Pati A."/>
            <person name="Chen A."/>
            <person name="Palaniappan K."/>
            <person name="Rohde M."/>
            <person name="Tindall B.J."/>
            <person name="Detter J.C."/>
            <person name="Goker M."/>
            <person name="Woyke T."/>
            <person name="Bristow J."/>
            <person name="Eisen J.A."/>
            <person name="Markowitz V."/>
            <person name="Hugenholtz P."/>
            <person name="Klenk H.P."/>
            <person name="Kyrpides N.C."/>
        </authorList>
    </citation>
    <scope>NUCLEOTIDE SEQUENCE</scope>
    <source>
        <strain evidence="6">DSM 17368 / JCM 12287 / NRRL B-23963</strain>
    </source>
</reference>
<dbReference type="HOGENOM" id="CLU_021018_1_0_10"/>
<dbReference type="Pfam" id="PF00291">
    <property type="entry name" value="PALP"/>
    <property type="match status" value="1"/>
</dbReference>
<dbReference type="GO" id="GO:0009069">
    <property type="term" value="P:serine family amino acid metabolic process"/>
    <property type="evidence" value="ECO:0007669"/>
    <property type="project" value="UniProtKB-ARBA"/>
</dbReference>
<dbReference type="InterPro" id="IPR050214">
    <property type="entry name" value="Cys_Synth/Cystath_Beta-Synth"/>
</dbReference>
<accession>G8R2Z5</accession>
<protein>
    <submittedName>
        <fullName evidence="5">Cysteine synthase</fullName>
    </submittedName>
</protein>
<evidence type="ECO:0000313" key="5">
    <source>
        <dbReference type="EMBL" id="AEV32989.1"/>
    </source>
</evidence>
<dbReference type="AlphaFoldDB" id="G8R2Z5"/>
<dbReference type="STRING" id="926562.Oweho_2012"/>
<dbReference type="PATRIC" id="fig|926562.3.peg.2019"/>
<dbReference type="InterPro" id="IPR036052">
    <property type="entry name" value="TrpB-like_PALP_sf"/>
</dbReference>
<dbReference type="GO" id="GO:0044272">
    <property type="term" value="P:sulfur compound biosynthetic process"/>
    <property type="evidence" value="ECO:0007669"/>
    <property type="project" value="UniProtKB-ARBA"/>
</dbReference>
<comment type="similarity">
    <text evidence="2">Belongs to the cysteine synthase/cystathionine beta-synthase family.</text>
</comment>
<evidence type="ECO:0000256" key="1">
    <source>
        <dbReference type="ARBA" id="ARBA00001933"/>
    </source>
</evidence>
<dbReference type="CDD" id="cd01561">
    <property type="entry name" value="CBS_like"/>
    <property type="match status" value="1"/>
</dbReference>
<evidence type="ECO:0000259" key="4">
    <source>
        <dbReference type="Pfam" id="PF00291"/>
    </source>
</evidence>
<proteinExistence type="inferred from homology"/>
<keyword evidence="6" id="KW-1185">Reference proteome</keyword>
<dbReference type="InterPro" id="IPR001926">
    <property type="entry name" value="TrpB-like_PALP"/>
</dbReference>
<dbReference type="eggNOG" id="COG0031">
    <property type="taxonomic scope" value="Bacteria"/>
</dbReference>
<dbReference type="Gene3D" id="3.40.50.1100">
    <property type="match status" value="2"/>
</dbReference>
<sequence length="365" mass="40247">MGLSCLLLRPFKKRAAEIDFMRLKGAKESILETIGDTPLIRLQQASKDLNTNVYAKLESFNPGHSAKDRIALYAIEKAERNGQLSPGGTVIESTSGNTGRSLAMVAALKGYKCVLFTTTKISFEKKALMEAYGAQVVICPKEAHADHPESYYERAKTLHAETPNSVYINQYYNDSNVEAHYALTGPEIWKQTEGKITHYVACVGSGGTISGTSKFLKEQNADIRVLGVDAYGSVLTKYHTDGVLDENEIKPYKLEGVGKSIIPSSVLFENIDKFYQVDDKPSLLRARELAKTESIMPGPSGGAAVEALYHMKDEFTPDSVVVVVLPDHGAGYLSKLYSNQWMSENNFLNRVDYEPKTVEKSGLQL</sequence>
<keyword evidence="3" id="KW-0663">Pyridoxal phosphate</keyword>
<evidence type="ECO:0000256" key="2">
    <source>
        <dbReference type="ARBA" id="ARBA00007103"/>
    </source>
</evidence>
<name>G8R2Z5_OWEHD</name>